<organism evidence="1 2">
    <name type="scientific">Candidatus Methanolliviera hydrocarbonicum</name>
    <dbReference type="NCBI Taxonomy" id="2491085"/>
    <lineage>
        <taxon>Archaea</taxon>
        <taxon>Methanobacteriati</taxon>
        <taxon>Methanobacteriota</taxon>
        <taxon>Candidatus Methanoliparia</taxon>
        <taxon>Candidatus Methanoliparales</taxon>
        <taxon>Candidatus Methanollivieraceae</taxon>
        <taxon>Candidatus Methanolliviera</taxon>
    </lineage>
</organism>
<evidence type="ECO:0000313" key="2">
    <source>
        <dbReference type="Proteomes" id="UP000320766"/>
    </source>
</evidence>
<proteinExistence type="predicted"/>
<dbReference type="EMBL" id="RXIL01000095">
    <property type="protein sequence ID" value="RZN68814.1"/>
    <property type="molecule type" value="Genomic_DNA"/>
</dbReference>
<comment type="caution">
    <text evidence="1">The sequence shown here is derived from an EMBL/GenBank/DDBJ whole genome shotgun (WGS) entry which is preliminary data.</text>
</comment>
<sequence length="132" mass="15421">MKVKDARRTATTMIVRSSSGSRISLSMDPFYELMRRLFKREETALRAKDFLMKVKEAQIAGDPIKVEEWREMLDELKVSRSSFYSMRNKLLGAGLIDIGKGEYRLSGKFSKDMTDMARWWWSVVLKKEIESL</sequence>
<accession>A0A520KW76</accession>
<protein>
    <submittedName>
        <fullName evidence="1">Uncharacterized protein</fullName>
    </submittedName>
</protein>
<gene>
    <name evidence="1" type="ORF">EF807_05310</name>
</gene>
<reference evidence="1 2" key="1">
    <citation type="journal article" date="2019" name="Nat. Microbiol.">
        <title>Wide diversity of methane and short-chain alkane metabolisms in uncultured archaea.</title>
        <authorList>
            <person name="Borrel G."/>
            <person name="Adam P.S."/>
            <person name="McKay L.J."/>
            <person name="Chen L.X."/>
            <person name="Sierra-Garcia I.N."/>
            <person name="Sieber C.M."/>
            <person name="Letourneur Q."/>
            <person name="Ghozlane A."/>
            <person name="Andersen G.L."/>
            <person name="Li W.J."/>
            <person name="Hallam S.J."/>
            <person name="Muyzer G."/>
            <person name="de Oliveira V.M."/>
            <person name="Inskeep W.P."/>
            <person name="Banfield J.F."/>
            <person name="Gribaldo S."/>
        </authorList>
    </citation>
    <scope>NUCLEOTIDE SEQUENCE [LARGE SCALE GENOMIC DNA]</scope>
    <source>
        <strain evidence="1">NM1b</strain>
    </source>
</reference>
<name>A0A520KW76_9EURY</name>
<dbReference type="AlphaFoldDB" id="A0A520KW76"/>
<evidence type="ECO:0000313" key="1">
    <source>
        <dbReference type="EMBL" id="RZN68814.1"/>
    </source>
</evidence>
<dbReference type="Proteomes" id="UP000320766">
    <property type="component" value="Unassembled WGS sequence"/>
</dbReference>